<dbReference type="Pfam" id="PF13088">
    <property type="entry name" value="BNR_2"/>
    <property type="match status" value="1"/>
</dbReference>
<feature type="domain" description="Sialidase" evidence="1">
    <location>
        <begin position="166"/>
        <end position="245"/>
    </location>
</feature>
<dbReference type="Proteomes" id="UP000289455">
    <property type="component" value="Unassembled WGS sequence"/>
</dbReference>
<dbReference type="InterPro" id="IPR011040">
    <property type="entry name" value="Sialidase"/>
</dbReference>
<name>A0A4Q1BYX2_9BACT</name>
<dbReference type="EMBL" id="SDHY01000004">
    <property type="protein sequence ID" value="RXK48740.1"/>
    <property type="molecule type" value="Genomic_DNA"/>
</dbReference>
<sequence length="361" mass="40743">MDKYFMFQMMPPGKSLVMAFFSFMGYLIFPWMIHAQQALFSINGNQPDFTISSSGKIEVVFGQKNKIFYAYSTDQGQHFSEPSLVDSLVGLHLGASRGPRIAHSQQITIISAIDKMGNVYAYKKSDKNTWIKSRVNDMPEIAKEGFNAIAANDNKQFTIIWLDLRMENKNQLMSSTSKDGGKTWQKNQWVYRSPESHICECCQPNIIIQKQHIAIMFRNWLQGSRDMYVIESFDGGKTYQEARKLGFGTWPLNACPMDGGSLSFNLKGKVETVWRRAENLYVSGVSGEEKMIGAGKNASTTVLDSGQWIVWANQGLIWLRAATSESSKSLGPGRFPIIKAINSKQAYIIWENQGKIFGQMI</sequence>
<dbReference type="InterPro" id="IPR036278">
    <property type="entry name" value="Sialidase_sf"/>
</dbReference>
<evidence type="ECO:0000313" key="3">
    <source>
        <dbReference type="Proteomes" id="UP000289455"/>
    </source>
</evidence>
<comment type="caution">
    <text evidence="2">The sequence shown here is derived from an EMBL/GenBank/DDBJ whole genome shotgun (WGS) entry which is preliminary data.</text>
</comment>
<proteinExistence type="predicted"/>
<keyword evidence="3" id="KW-1185">Reference proteome</keyword>
<evidence type="ECO:0000313" key="2">
    <source>
        <dbReference type="EMBL" id="RXK48740.1"/>
    </source>
</evidence>
<gene>
    <name evidence="2" type="ORF">ESB04_07210</name>
</gene>
<evidence type="ECO:0000259" key="1">
    <source>
        <dbReference type="Pfam" id="PF13088"/>
    </source>
</evidence>
<reference evidence="2 3" key="1">
    <citation type="submission" date="2019-01" db="EMBL/GenBank/DDBJ databases">
        <title>Cytophagaceae bacterium strain CAR-16.</title>
        <authorList>
            <person name="Chen W.-M."/>
        </authorList>
    </citation>
    <scope>NUCLEOTIDE SEQUENCE [LARGE SCALE GENOMIC DNA]</scope>
    <source>
        <strain evidence="2 3">CAR-16</strain>
    </source>
</reference>
<dbReference type="RefSeq" id="WP_129027065.1">
    <property type="nucleotide sequence ID" value="NZ_SDHY01000004.1"/>
</dbReference>
<organism evidence="2 3">
    <name type="scientific">Aquirufa rosea</name>
    <dbReference type="NCBI Taxonomy" id="2509241"/>
    <lineage>
        <taxon>Bacteria</taxon>
        <taxon>Pseudomonadati</taxon>
        <taxon>Bacteroidota</taxon>
        <taxon>Cytophagia</taxon>
        <taxon>Cytophagales</taxon>
        <taxon>Flectobacillaceae</taxon>
        <taxon>Aquirufa</taxon>
    </lineage>
</organism>
<dbReference type="OrthoDB" id="847524at2"/>
<dbReference type="SUPFAM" id="SSF50939">
    <property type="entry name" value="Sialidases"/>
    <property type="match status" value="1"/>
</dbReference>
<protein>
    <submittedName>
        <fullName evidence="2">Exo-alpha-sialidase</fullName>
    </submittedName>
</protein>
<dbReference type="Gene3D" id="2.120.10.10">
    <property type="match status" value="1"/>
</dbReference>
<accession>A0A4Q1BYX2</accession>
<dbReference type="CDD" id="cd15482">
    <property type="entry name" value="Sialidase_non-viral"/>
    <property type="match status" value="1"/>
</dbReference>
<dbReference type="AlphaFoldDB" id="A0A4Q1BYX2"/>